<dbReference type="EMBL" id="CABIJS010000222">
    <property type="protein sequence ID" value="VUZ46720.1"/>
    <property type="molecule type" value="Genomic_DNA"/>
</dbReference>
<reference evidence="2 3" key="1">
    <citation type="submission" date="2019-07" db="EMBL/GenBank/DDBJ databases">
        <authorList>
            <person name="Jastrzebski P J."/>
            <person name="Paukszto L."/>
            <person name="Jastrzebski P J."/>
        </authorList>
    </citation>
    <scope>NUCLEOTIDE SEQUENCE [LARGE SCALE GENOMIC DNA]</scope>
    <source>
        <strain evidence="2 3">WMS-il1</strain>
    </source>
</reference>
<name>A0A564YHN5_HYMDI</name>
<gene>
    <name evidence="2" type="ORF">WMSIL1_LOCUS6722</name>
</gene>
<evidence type="ECO:0000256" key="1">
    <source>
        <dbReference type="SAM" id="MobiDB-lite"/>
    </source>
</evidence>
<dbReference type="Proteomes" id="UP000321570">
    <property type="component" value="Unassembled WGS sequence"/>
</dbReference>
<feature type="region of interest" description="Disordered" evidence="1">
    <location>
        <begin position="1"/>
        <end position="37"/>
    </location>
</feature>
<sequence>MKVAQSNTSLSAQNQQMQQPSSSGAPPTVVKNVNNSRVNTTRAAAKGIAEIFLANEEMIEQNVPVIRTLVAETAFMSE</sequence>
<feature type="non-terminal residue" evidence="2">
    <location>
        <position position="78"/>
    </location>
</feature>
<evidence type="ECO:0000313" key="2">
    <source>
        <dbReference type="EMBL" id="VUZ46720.1"/>
    </source>
</evidence>
<proteinExistence type="predicted"/>
<accession>A0A564YHN5</accession>
<evidence type="ECO:0000313" key="3">
    <source>
        <dbReference type="Proteomes" id="UP000321570"/>
    </source>
</evidence>
<organism evidence="2 3">
    <name type="scientific">Hymenolepis diminuta</name>
    <name type="common">Rat tapeworm</name>
    <dbReference type="NCBI Taxonomy" id="6216"/>
    <lineage>
        <taxon>Eukaryota</taxon>
        <taxon>Metazoa</taxon>
        <taxon>Spiralia</taxon>
        <taxon>Lophotrochozoa</taxon>
        <taxon>Platyhelminthes</taxon>
        <taxon>Cestoda</taxon>
        <taxon>Eucestoda</taxon>
        <taxon>Cyclophyllidea</taxon>
        <taxon>Hymenolepididae</taxon>
        <taxon>Hymenolepis</taxon>
    </lineage>
</organism>
<protein>
    <submittedName>
        <fullName evidence="2">Uncharacterized protein</fullName>
    </submittedName>
</protein>
<dbReference type="AlphaFoldDB" id="A0A564YHN5"/>
<keyword evidence="3" id="KW-1185">Reference proteome</keyword>